<gene>
    <name evidence="6" type="ORF">SAMN05660690_4241</name>
</gene>
<dbReference type="PANTHER" id="PTHR11712:SF336">
    <property type="entry name" value="3-OXOACYL-[ACYL-CARRIER-PROTEIN] SYNTHASE, MITOCHONDRIAL"/>
    <property type="match status" value="1"/>
</dbReference>
<accession>A0A1G6UKC7</accession>
<dbReference type="Pfam" id="PF02801">
    <property type="entry name" value="Ketoacyl-synt_C"/>
    <property type="match status" value="1"/>
</dbReference>
<dbReference type="SUPFAM" id="SSF53901">
    <property type="entry name" value="Thiolase-like"/>
    <property type="match status" value="2"/>
</dbReference>
<dbReference type="Pfam" id="PF00109">
    <property type="entry name" value="ketoacyl-synt"/>
    <property type="match status" value="1"/>
</dbReference>
<name>A0A1G6UKC7_9ACTN</name>
<dbReference type="AlphaFoldDB" id="A0A1G6UKC7"/>
<evidence type="ECO:0000256" key="1">
    <source>
        <dbReference type="ARBA" id="ARBA00008467"/>
    </source>
</evidence>
<feature type="domain" description="Ketosynthase family 3 (KS3)" evidence="5">
    <location>
        <begin position="5"/>
        <end position="429"/>
    </location>
</feature>
<keyword evidence="3" id="KW-0012">Acyltransferase</keyword>
<evidence type="ECO:0000313" key="7">
    <source>
        <dbReference type="Proteomes" id="UP000199416"/>
    </source>
</evidence>
<proteinExistence type="inferred from homology"/>
<dbReference type="GO" id="GO:0004315">
    <property type="term" value="F:3-oxoacyl-[acyl-carrier-protein] synthase activity"/>
    <property type="evidence" value="ECO:0007669"/>
    <property type="project" value="InterPro"/>
</dbReference>
<keyword evidence="2 4" id="KW-0808">Transferase</keyword>
<dbReference type="PROSITE" id="PS00606">
    <property type="entry name" value="KS3_1"/>
    <property type="match status" value="1"/>
</dbReference>
<protein>
    <submittedName>
        <fullName evidence="6">Minimal PKS ketosynthase (KS/KS alpha)</fullName>
    </submittedName>
</protein>
<reference evidence="7" key="1">
    <citation type="submission" date="2016-10" db="EMBL/GenBank/DDBJ databases">
        <authorList>
            <person name="Varghese N."/>
            <person name="Submissions S."/>
        </authorList>
    </citation>
    <scope>NUCLEOTIDE SEQUENCE [LARGE SCALE GENOMIC DNA]</scope>
    <source>
        <strain evidence="7">DSM 45421</strain>
    </source>
</reference>
<evidence type="ECO:0000256" key="3">
    <source>
        <dbReference type="ARBA" id="ARBA00023315"/>
    </source>
</evidence>
<dbReference type="Proteomes" id="UP000199416">
    <property type="component" value="Unassembled WGS sequence"/>
</dbReference>
<dbReference type="InterPro" id="IPR000794">
    <property type="entry name" value="Beta-ketoacyl_synthase"/>
</dbReference>
<dbReference type="CDD" id="cd00834">
    <property type="entry name" value="KAS_I_II"/>
    <property type="match status" value="1"/>
</dbReference>
<dbReference type="EMBL" id="FMZF01000007">
    <property type="protein sequence ID" value="SDD40975.1"/>
    <property type="molecule type" value="Genomic_DNA"/>
</dbReference>
<dbReference type="PROSITE" id="PS52004">
    <property type="entry name" value="KS3_2"/>
    <property type="match status" value="1"/>
</dbReference>
<dbReference type="InterPro" id="IPR018201">
    <property type="entry name" value="Ketoacyl_synth_AS"/>
</dbReference>
<dbReference type="GO" id="GO:0030497">
    <property type="term" value="P:fatty acid elongation"/>
    <property type="evidence" value="ECO:0007669"/>
    <property type="project" value="UniProtKB-ARBA"/>
</dbReference>
<dbReference type="OrthoDB" id="9808669at2"/>
<evidence type="ECO:0000256" key="2">
    <source>
        <dbReference type="ARBA" id="ARBA00022679"/>
    </source>
</evidence>
<dbReference type="RefSeq" id="WP_091368512.1">
    <property type="nucleotide sequence ID" value="NZ_FMZF01000007.1"/>
</dbReference>
<dbReference type="Gene3D" id="3.40.47.10">
    <property type="match status" value="2"/>
</dbReference>
<dbReference type="FunFam" id="3.40.47.10:FF:000018">
    <property type="entry name" value="3-oxoacyl-[acyl-carrier-protein] synthase 2"/>
    <property type="match status" value="1"/>
</dbReference>
<dbReference type="SMART" id="SM00825">
    <property type="entry name" value="PKS_KS"/>
    <property type="match status" value="1"/>
</dbReference>
<evidence type="ECO:0000313" key="6">
    <source>
        <dbReference type="EMBL" id="SDD40975.1"/>
    </source>
</evidence>
<evidence type="ECO:0000259" key="5">
    <source>
        <dbReference type="PROSITE" id="PS52004"/>
    </source>
</evidence>
<dbReference type="FunFam" id="3.40.47.10:FF:000029">
    <property type="entry name" value="3-oxoacyl-[acyl-carrier-protein] synthase 1"/>
    <property type="match status" value="1"/>
</dbReference>
<dbReference type="InterPro" id="IPR014030">
    <property type="entry name" value="Ketoacyl_synth_N"/>
</dbReference>
<dbReference type="STRING" id="1190417.SAMN05660690_4241"/>
<dbReference type="GO" id="GO:0005829">
    <property type="term" value="C:cytosol"/>
    <property type="evidence" value="ECO:0007669"/>
    <property type="project" value="TreeGrafter"/>
</dbReference>
<dbReference type="PANTHER" id="PTHR11712">
    <property type="entry name" value="POLYKETIDE SYNTHASE-RELATED"/>
    <property type="match status" value="1"/>
</dbReference>
<evidence type="ECO:0000256" key="4">
    <source>
        <dbReference type="RuleBase" id="RU003694"/>
    </source>
</evidence>
<dbReference type="InterPro" id="IPR014031">
    <property type="entry name" value="Ketoacyl_synth_C"/>
</dbReference>
<dbReference type="InterPro" id="IPR016039">
    <property type="entry name" value="Thiolase-like"/>
</dbReference>
<sequence>MSAERRRVVVTGIGVVAPGSMGREGFWEMITAGRTATRRISFFDPARFRSQVAAEVDFDGRKLGLTAQEVHRNDRFVQMALVAADEAVADSGLRFGVGGTGSDAVDAPDPDRVGVTLGTAVGATMRLEQEYVSVSDAGKHWLVDPRYASRFLAHALVPSCGATELAVRFGAHGPATVVSTGCTSGIDSVGYGSQLVEDGDADVVIAGASDAPISPISMACFDTIRATTDSNDDPEHASKPFDARRNGFVMGEGAAVLVLEELEHARRRGAEVYCEVTGYASRCNAFHMTGLKPDGTEMAEAIDQALDQGRIDPAEVGYVNAHGSGTKQNDRHETAAVHKSLGSAADRVAMSSIKSMVGHSLGAIGSIEIAATALAVQRGVLPPTANYEVPDPECDLDYVPKVAREQKVDVALSVGSGFGGFQSAIVLASPTRRTE</sequence>
<dbReference type="InterPro" id="IPR020841">
    <property type="entry name" value="PKS_Beta-ketoAc_synthase_dom"/>
</dbReference>
<organism evidence="6 7">
    <name type="scientific">Geodermatophilus telluris</name>
    <dbReference type="NCBI Taxonomy" id="1190417"/>
    <lineage>
        <taxon>Bacteria</taxon>
        <taxon>Bacillati</taxon>
        <taxon>Actinomycetota</taxon>
        <taxon>Actinomycetes</taxon>
        <taxon>Geodermatophilales</taxon>
        <taxon>Geodermatophilaceae</taxon>
        <taxon>Geodermatophilus</taxon>
    </lineage>
</organism>
<keyword evidence="7" id="KW-1185">Reference proteome</keyword>
<dbReference type="NCBIfam" id="NF005589">
    <property type="entry name" value="PRK07314.1"/>
    <property type="match status" value="1"/>
</dbReference>
<comment type="similarity">
    <text evidence="1 4">Belongs to the thiolase-like superfamily. Beta-ketoacyl-ACP synthases family.</text>
</comment>